<evidence type="ECO:0000313" key="2">
    <source>
        <dbReference type="EMBL" id="CAH1159896.1"/>
    </source>
</evidence>
<gene>
    <name evidence="2" type="ORF">PHAECO_LOCUS7441</name>
</gene>
<evidence type="ECO:0000256" key="1">
    <source>
        <dbReference type="SAM" id="SignalP"/>
    </source>
</evidence>
<dbReference type="Proteomes" id="UP001153737">
    <property type="component" value="Chromosome 3"/>
</dbReference>
<keyword evidence="1" id="KW-0732">Signal</keyword>
<dbReference type="EMBL" id="OU896709">
    <property type="protein sequence ID" value="CAH1159896.1"/>
    <property type="molecule type" value="Genomic_DNA"/>
</dbReference>
<dbReference type="AlphaFoldDB" id="A0A9P0DTP3"/>
<evidence type="ECO:0000313" key="3">
    <source>
        <dbReference type="Proteomes" id="UP001153737"/>
    </source>
</evidence>
<proteinExistence type="predicted"/>
<feature type="signal peptide" evidence="1">
    <location>
        <begin position="1"/>
        <end position="18"/>
    </location>
</feature>
<protein>
    <submittedName>
        <fullName evidence="2">Uncharacterized protein</fullName>
    </submittedName>
</protein>
<sequence>MQISLYLLAFLAISETQQREYGNRNRRLSFQSSYPSESSNLQIGGIDVDSYGKTAELPAQDSYPYSTGVGKFLPFHQYTHPDISFEADIEPNLRSQQLHRLPRIQSASSNAVDKPVQESQEYVPPQAAGTAVIPGMPPPATPVSAAAANVPGNGGAVFLGSGSLGVIDLGGGAYALGSGGLGYSDTRQNPRPSIRSPALPPIGADPNLVPAAVNTPQQDPSFVLHDYPLSADQPSQTDQNGYEFLRPDRVGFGDPLPIRPLKTTNTYATPTNLLIRPQSPSYQQPDIYHQLYGQSNAGLYSSSFLKK</sequence>
<name>A0A9P0DTP3_PHACE</name>
<accession>A0A9P0DTP3</accession>
<feature type="chain" id="PRO_5040273293" evidence="1">
    <location>
        <begin position="19"/>
        <end position="307"/>
    </location>
</feature>
<organism evidence="2 3">
    <name type="scientific">Phaedon cochleariae</name>
    <name type="common">Mustard beetle</name>
    <dbReference type="NCBI Taxonomy" id="80249"/>
    <lineage>
        <taxon>Eukaryota</taxon>
        <taxon>Metazoa</taxon>
        <taxon>Ecdysozoa</taxon>
        <taxon>Arthropoda</taxon>
        <taxon>Hexapoda</taxon>
        <taxon>Insecta</taxon>
        <taxon>Pterygota</taxon>
        <taxon>Neoptera</taxon>
        <taxon>Endopterygota</taxon>
        <taxon>Coleoptera</taxon>
        <taxon>Polyphaga</taxon>
        <taxon>Cucujiformia</taxon>
        <taxon>Chrysomeloidea</taxon>
        <taxon>Chrysomelidae</taxon>
        <taxon>Chrysomelinae</taxon>
        <taxon>Chrysomelini</taxon>
        <taxon>Phaedon</taxon>
    </lineage>
</organism>
<reference evidence="2" key="1">
    <citation type="submission" date="2022-01" db="EMBL/GenBank/DDBJ databases">
        <authorList>
            <person name="King R."/>
        </authorList>
    </citation>
    <scope>NUCLEOTIDE SEQUENCE</scope>
</reference>
<reference evidence="2" key="2">
    <citation type="submission" date="2022-10" db="EMBL/GenBank/DDBJ databases">
        <authorList>
            <consortium name="ENA_rothamsted_submissions"/>
            <consortium name="culmorum"/>
            <person name="King R."/>
        </authorList>
    </citation>
    <scope>NUCLEOTIDE SEQUENCE</scope>
</reference>
<keyword evidence="3" id="KW-1185">Reference proteome</keyword>